<dbReference type="AlphaFoldDB" id="A0A0H3D996"/>
<reference evidence="1 2" key="1">
    <citation type="journal article" date="2010" name="Cell Res.">
        <title>Complete genome sequence of the rifamycin SV-producing Amycolatopsis mediterranei U32 revealed its genetic characteristics in phylogeny and metabolism.</title>
        <authorList>
            <person name="Zhao W."/>
            <person name="Zhong Y."/>
            <person name="Yuan H."/>
            <person name="Wang J."/>
            <person name="Zheng H."/>
            <person name="Wang Y."/>
            <person name="Cen X."/>
            <person name="Xu F."/>
            <person name="Bai J."/>
            <person name="Han X."/>
            <person name="Lu G."/>
            <person name="Zhu Y."/>
            <person name="Shao Z."/>
            <person name="Yan H."/>
            <person name="Li C."/>
            <person name="Peng N."/>
            <person name="Zhang Z."/>
            <person name="Zhang Y."/>
            <person name="Lin W."/>
            <person name="Fan Y."/>
            <person name="Qin Z."/>
            <person name="Hu Y."/>
            <person name="Zhu B."/>
            <person name="Wang S."/>
            <person name="Ding X."/>
            <person name="Zhao G.P."/>
        </authorList>
    </citation>
    <scope>NUCLEOTIDE SEQUENCE [LARGE SCALE GENOMIC DNA]</scope>
    <source>
        <strain evidence="2">U-32</strain>
    </source>
</reference>
<dbReference type="GeneID" id="92873164"/>
<evidence type="ECO:0000313" key="1">
    <source>
        <dbReference type="EMBL" id="ADJ47216.1"/>
    </source>
</evidence>
<dbReference type="PATRIC" id="fig|749927.5.peg.5655"/>
<dbReference type="HOGENOM" id="CLU_380223_0_0_11"/>
<organism evidence="1 2">
    <name type="scientific">Amycolatopsis mediterranei (strain U-32)</name>
    <dbReference type="NCBI Taxonomy" id="749927"/>
    <lineage>
        <taxon>Bacteria</taxon>
        <taxon>Bacillati</taxon>
        <taxon>Actinomycetota</taxon>
        <taxon>Actinomycetes</taxon>
        <taxon>Pseudonocardiales</taxon>
        <taxon>Pseudonocardiaceae</taxon>
        <taxon>Amycolatopsis</taxon>
    </lineage>
</organism>
<dbReference type="Proteomes" id="UP000000328">
    <property type="component" value="Chromosome"/>
</dbReference>
<sequence>MYEKFAQWISEHKEFAQAVAKLLLDPDGASFPTTKTAAVDEPTQIFLKYRAEYLDQGREFLVAVAGAEVGREARQELLVASEADAHLFHNAAVLWLEDNPGTVIKNVLDYEECLKALWFDEVLRAGTARAKTMSNREKALRLYCFGADRDTPLPMGDNGLAAARLLSHVSLGKVIARDRTRFHDDGAIRVHPGFWGLFLFSPVNKSHRGNFRVEQDSAEERWLNELPALAIEPKLVHDAPRGQFQVYERVPRPFLDTALTPPGVFLHRSRAHGRDDFLVRVAGTDRGTRKVMVTCTKGVGLQPDCLPRDIAVRVSGVKEFTSAFEKATTTNLPFTYPVAGQNEGDSSWRNMGFCLVRGDDSDEIATVDFAHFRELYEKAAEHRLRDSVGGFVEPFVCVELNCLPHNVERMPEVAAAVEKKGISWPAQVVTVSDRETSLRLTKQGTDQDYDYRAPALELLEWERVYAGSAFPAKLQEVIHKDVEDLISTMTTAIERLIPKEEARSWVDALPAKRALLERRALLAARVISSALASWTVFVENGLASDTYTGSFSGRNFNSGPRDSNEWGPFSRGSVRSDHQAPAGEGKYCGHVDLGNLAETLGMPGSRVFAAVGLTQGTSVPSLRAVEKSDGSDEDFNTLRDLDLLWTESALYRLAIELGQFFRQAKVKLDEIAQTRAKEVWGTDLPIDEQVVVQFRAALESLGKAAAETEGRQPTPVLPLFYDLLPKKV</sequence>
<dbReference type="RefSeq" id="WP_013227276.1">
    <property type="nucleotide sequence ID" value="NC_014318.1"/>
</dbReference>
<proteinExistence type="predicted"/>
<name>A0A0H3D996_AMYMU</name>
<dbReference type="KEGG" id="amd:AMED_5456"/>
<dbReference type="EMBL" id="CP002000">
    <property type="protein sequence ID" value="ADJ47216.1"/>
    <property type="molecule type" value="Genomic_DNA"/>
</dbReference>
<gene>
    <name evidence="1" type="ordered locus">AMED_5456</name>
</gene>
<dbReference type="OrthoDB" id="5198133at2"/>
<protein>
    <submittedName>
        <fullName evidence="1">Uncharacterized protein</fullName>
    </submittedName>
</protein>
<evidence type="ECO:0000313" key="2">
    <source>
        <dbReference type="Proteomes" id="UP000000328"/>
    </source>
</evidence>
<accession>A0A0H3D996</accession>